<organism evidence="8">
    <name type="scientific">marine sediment metagenome</name>
    <dbReference type="NCBI Taxonomy" id="412755"/>
    <lineage>
        <taxon>unclassified sequences</taxon>
        <taxon>metagenomes</taxon>
        <taxon>ecological metagenomes</taxon>
    </lineage>
</organism>
<evidence type="ECO:0000313" key="8">
    <source>
        <dbReference type="EMBL" id="KKM23716.1"/>
    </source>
</evidence>
<dbReference type="GO" id="GO:0016020">
    <property type="term" value="C:membrane"/>
    <property type="evidence" value="ECO:0007669"/>
    <property type="project" value="GOC"/>
</dbReference>
<name>A0A0F9I7V7_9ZZZZ</name>
<dbReference type="NCBIfam" id="TIGR00215">
    <property type="entry name" value="lpxB"/>
    <property type="match status" value="1"/>
</dbReference>
<dbReference type="EMBL" id="LAZR01013067">
    <property type="protein sequence ID" value="KKM23716.1"/>
    <property type="molecule type" value="Genomic_DNA"/>
</dbReference>
<evidence type="ECO:0000256" key="7">
    <source>
        <dbReference type="ARBA" id="ARBA00048975"/>
    </source>
</evidence>
<dbReference type="PANTHER" id="PTHR30372">
    <property type="entry name" value="LIPID-A-DISACCHARIDE SYNTHASE"/>
    <property type="match status" value="1"/>
</dbReference>
<evidence type="ECO:0000256" key="6">
    <source>
        <dbReference type="ARBA" id="ARBA00023098"/>
    </source>
</evidence>
<sequence>MLEKDRTYRIFISAAEPSADAHCGALINALKQSSYDLDFVGVGGAKMASAGCKLLATTAGQAAMIYKAFSQIGRYYKLIKRISRFLKSEKVDLVVVCDSPAFNFHIAKAAKKAQIKTLFYVAPQLWAWAGWRIGKLRKYCDKLACILPFEQKWFHQRGIDVVFVGNPLLDELDTDVHSYTRGYADFEPEKAKIALMPGSRNAEIDSLWCPMQRIAIRIKEKYLGVTFVTVAVDAEREQILKAVQLDGFESHYTIGSVSETARDADLSIIASGSATLQVAAAGCPMVIMYQSSRILWHLLGRWLLKTKYLSLVNILGDKELVPEFMPYFSSIEPIAESIEQLLENRDKLPKMSDELIKLAEPLAKKKACKEVAKMLVEMLR</sequence>
<comment type="caution">
    <text evidence="8">The sequence shown here is derived from an EMBL/GenBank/DDBJ whole genome shotgun (WGS) entry which is preliminary data.</text>
</comment>
<gene>
    <name evidence="8" type="ORF">LCGC14_1612410</name>
</gene>
<dbReference type="GO" id="GO:0009245">
    <property type="term" value="P:lipid A biosynthetic process"/>
    <property type="evidence" value="ECO:0007669"/>
    <property type="project" value="UniProtKB-KW"/>
</dbReference>
<dbReference type="InterPro" id="IPR003835">
    <property type="entry name" value="Glyco_trans_19"/>
</dbReference>
<keyword evidence="6" id="KW-0443">Lipid metabolism</keyword>
<evidence type="ECO:0000256" key="4">
    <source>
        <dbReference type="ARBA" id="ARBA00022676"/>
    </source>
</evidence>
<dbReference type="PANTHER" id="PTHR30372:SF4">
    <property type="entry name" value="LIPID-A-DISACCHARIDE SYNTHASE, MITOCHONDRIAL-RELATED"/>
    <property type="match status" value="1"/>
</dbReference>
<accession>A0A0F9I7V7</accession>
<comment type="catalytic activity">
    <reaction evidence="7">
        <text>a lipid X + a UDP-2-N,3-O-bis[(3R)-3-hydroxyacyl]-alpha-D-glucosamine = a lipid A disaccharide + UDP + H(+)</text>
        <dbReference type="Rhea" id="RHEA:67828"/>
        <dbReference type="ChEBI" id="CHEBI:15378"/>
        <dbReference type="ChEBI" id="CHEBI:58223"/>
        <dbReference type="ChEBI" id="CHEBI:137748"/>
        <dbReference type="ChEBI" id="CHEBI:176338"/>
        <dbReference type="ChEBI" id="CHEBI:176343"/>
        <dbReference type="EC" id="2.4.1.182"/>
    </reaction>
</comment>
<dbReference type="GO" id="GO:0005543">
    <property type="term" value="F:phospholipid binding"/>
    <property type="evidence" value="ECO:0007669"/>
    <property type="project" value="TreeGrafter"/>
</dbReference>
<feature type="non-terminal residue" evidence="8">
    <location>
        <position position="380"/>
    </location>
</feature>
<reference evidence="8" key="1">
    <citation type="journal article" date="2015" name="Nature">
        <title>Complex archaea that bridge the gap between prokaryotes and eukaryotes.</title>
        <authorList>
            <person name="Spang A."/>
            <person name="Saw J.H."/>
            <person name="Jorgensen S.L."/>
            <person name="Zaremba-Niedzwiedzka K."/>
            <person name="Martijn J."/>
            <person name="Lind A.E."/>
            <person name="van Eijk R."/>
            <person name="Schleper C."/>
            <person name="Guy L."/>
            <person name="Ettema T.J."/>
        </authorList>
    </citation>
    <scope>NUCLEOTIDE SEQUENCE</scope>
</reference>
<evidence type="ECO:0000256" key="5">
    <source>
        <dbReference type="ARBA" id="ARBA00022679"/>
    </source>
</evidence>
<keyword evidence="3" id="KW-0441">Lipid A biosynthesis</keyword>
<dbReference type="Pfam" id="PF02684">
    <property type="entry name" value="LpxB"/>
    <property type="match status" value="1"/>
</dbReference>
<evidence type="ECO:0000256" key="3">
    <source>
        <dbReference type="ARBA" id="ARBA00022556"/>
    </source>
</evidence>
<evidence type="ECO:0000256" key="2">
    <source>
        <dbReference type="ARBA" id="ARBA00022516"/>
    </source>
</evidence>
<dbReference type="GO" id="GO:0008915">
    <property type="term" value="F:lipid-A-disaccharide synthase activity"/>
    <property type="evidence" value="ECO:0007669"/>
    <property type="project" value="UniProtKB-EC"/>
</dbReference>
<dbReference type="Gene3D" id="3.40.50.2000">
    <property type="entry name" value="Glycogen Phosphorylase B"/>
    <property type="match status" value="2"/>
</dbReference>
<keyword evidence="4" id="KW-0328">Glycosyltransferase</keyword>
<dbReference type="AlphaFoldDB" id="A0A0F9I7V7"/>
<proteinExistence type="predicted"/>
<evidence type="ECO:0000256" key="1">
    <source>
        <dbReference type="ARBA" id="ARBA00012687"/>
    </source>
</evidence>
<dbReference type="EC" id="2.4.1.182" evidence="1"/>
<protein>
    <recommendedName>
        <fullName evidence="1">lipid-A-disaccharide synthase</fullName>
        <ecNumber evidence="1">2.4.1.182</ecNumber>
    </recommendedName>
</protein>
<keyword evidence="2" id="KW-0444">Lipid biosynthesis</keyword>
<keyword evidence="5" id="KW-0808">Transferase</keyword>
<dbReference type="SUPFAM" id="SSF53756">
    <property type="entry name" value="UDP-Glycosyltransferase/glycogen phosphorylase"/>
    <property type="match status" value="1"/>
</dbReference>